<dbReference type="Proteomes" id="UP000075683">
    <property type="component" value="Unassembled WGS sequence"/>
</dbReference>
<evidence type="ECO:0000313" key="2">
    <source>
        <dbReference type="EMBL" id="KYD19418.1"/>
    </source>
</evidence>
<dbReference type="SUPFAM" id="SSF56266">
    <property type="entry name" value="DmpA/ArgJ-like"/>
    <property type="match status" value="1"/>
</dbReference>
<dbReference type="CDD" id="cd02252">
    <property type="entry name" value="nylC_like"/>
    <property type="match status" value="1"/>
</dbReference>
<evidence type="ECO:0008006" key="4">
    <source>
        <dbReference type="Google" id="ProtNLM"/>
    </source>
</evidence>
<dbReference type="PANTHER" id="PTHR36512">
    <property type="entry name" value="D-AMINOPEPTIDASE"/>
    <property type="match status" value="1"/>
</dbReference>
<dbReference type="PANTHER" id="PTHR36512:SF3">
    <property type="entry name" value="BLR5678 PROTEIN"/>
    <property type="match status" value="1"/>
</dbReference>
<accession>A0A150M4F5</accession>
<dbReference type="EMBL" id="LQYT01000040">
    <property type="protein sequence ID" value="KYD19418.1"/>
    <property type="molecule type" value="Genomic_DNA"/>
</dbReference>
<dbReference type="STRING" id="301148.B4135_0322"/>
<protein>
    <recommendedName>
        <fullName evidence="4">Peptidase S58</fullName>
    </recommendedName>
</protein>
<evidence type="ECO:0000313" key="3">
    <source>
        <dbReference type="Proteomes" id="UP000075683"/>
    </source>
</evidence>
<dbReference type="AlphaFoldDB" id="A0A150M4F5"/>
<comment type="caution">
    <text evidence="2">The sequence shown here is derived from an EMBL/GenBank/DDBJ whole genome shotgun (WGS) entry which is preliminary data.</text>
</comment>
<sequence length="326" mass="33724">MREIPFAIIDHIKVGHAQNLEAGTGCTVVLCEKGAAAGVDVRGSAPGTRETDLLNPIHLVEHVHAVLLTGGSAFGLDAASGVMRYLEEKNIGLDVGVGKVPIVPAAVLFDLNLGDPGVRPDMGMGYEACRNASKDNTEEGTVGAGTGATVGKLYGPSFAMKGGLGMYALQAGPLQVGALVAVNCLGDVVDPETGKTVAGLYDFREGKFLSTEAEIMNGASNPHLLNGNTTIGVVATNAKLTKGQAAKIAQMAHDGFARTIRPVHTMYDGDTIFAMATGEAEADIHAVGVLAVKCVERAVVRAVKKARSLHGYVSFGDLEKKSGNDS</sequence>
<dbReference type="GO" id="GO:0004177">
    <property type="term" value="F:aminopeptidase activity"/>
    <property type="evidence" value="ECO:0007669"/>
    <property type="project" value="TreeGrafter"/>
</dbReference>
<dbReference type="Gene3D" id="3.60.70.12">
    <property type="entry name" value="L-amino peptidase D-ALA esterase/amidase"/>
    <property type="match status" value="1"/>
</dbReference>
<evidence type="ECO:0000256" key="1">
    <source>
        <dbReference type="ARBA" id="ARBA00007068"/>
    </source>
</evidence>
<dbReference type="RefSeq" id="WP_061568838.1">
    <property type="nucleotide sequence ID" value="NZ_LQYT01000040.1"/>
</dbReference>
<dbReference type="InterPro" id="IPR016117">
    <property type="entry name" value="ArgJ-like_dom_sf"/>
</dbReference>
<name>A0A150M4F5_9BACI</name>
<comment type="similarity">
    <text evidence="1">Belongs to the peptidase S58 family.</text>
</comment>
<proteinExistence type="inferred from homology"/>
<gene>
    <name evidence="2" type="ORF">B4135_0322</name>
</gene>
<organism evidence="2 3">
    <name type="scientific">Caldibacillus debilis</name>
    <dbReference type="NCBI Taxonomy" id="301148"/>
    <lineage>
        <taxon>Bacteria</taxon>
        <taxon>Bacillati</taxon>
        <taxon>Bacillota</taxon>
        <taxon>Bacilli</taxon>
        <taxon>Bacillales</taxon>
        <taxon>Bacillaceae</taxon>
        <taxon>Caldibacillus</taxon>
    </lineage>
</organism>
<reference evidence="2 3" key="1">
    <citation type="submission" date="2016-01" db="EMBL/GenBank/DDBJ databases">
        <title>Draft Genome Sequences of Seven Thermophilic Sporeformers Isolated from Foods.</title>
        <authorList>
            <person name="Berendsen E.M."/>
            <person name="Wells-Bennik M.H."/>
            <person name="Krawcyk A.O."/>
            <person name="De Jong A."/>
            <person name="Holsappel S."/>
            <person name="Eijlander R.T."/>
            <person name="Kuipers O.P."/>
        </authorList>
    </citation>
    <scope>NUCLEOTIDE SEQUENCE [LARGE SCALE GENOMIC DNA]</scope>
    <source>
        <strain evidence="2 3">B4135</strain>
    </source>
</reference>
<dbReference type="PATRIC" id="fig|301148.3.peg.3408"/>
<dbReference type="Pfam" id="PF03576">
    <property type="entry name" value="Peptidase_S58"/>
    <property type="match status" value="1"/>
</dbReference>
<dbReference type="OrthoDB" id="9808347at2"/>
<dbReference type="InterPro" id="IPR005321">
    <property type="entry name" value="Peptidase_S58_DmpA"/>
</dbReference>